<dbReference type="PATRIC" id="fig|294.162.peg.252"/>
<gene>
    <name evidence="1" type="ORF">AN403_6051</name>
</gene>
<proteinExistence type="predicted"/>
<dbReference type="EMBL" id="LJXB01000040">
    <property type="protein sequence ID" value="KPU61964.1"/>
    <property type="molecule type" value="Genomic_DNA"/>
</dbReference>
<accession>A0A0P8X722</accession>
<evidence type="ECO:0000313" key="2">
    <source>
        <dbReference type="Proteomes" id="UP000050349"/>
    </source>
</evidence>
<comment type="caution">
    <text evidence="1">The sequence shown here is derived from an EMBL/GenBank/DDBJ whole genome shotgun (WGS) entry which is preliminary data.</text>
</comment>
<name>A0A0P8X722_PSEFL</name>
<protein>
    <submittedName>
        <fullName evidence="1">Uncharacterized protein</fullName>
    </submittedName>
</protein>
<sequence length="79" mass="8975">MIWRRNLHHCATLKDLDRDAETRKIIGWHNPFRPTLRETAAAVTSVPKGAISERELMLFRAGEVTLADCEASGAEYSRH</sequence>
<reference evidence="1 2" key="1">
    <citation type="submission" date="2015-09" db="EMBL/GenBank/DDBJ databases">
        <authorList>
            <person name="Jackson K.R."/>
            <person name="Lunt B.L."/>
            <person name="Fisher J.N.B."/>
            <person name="Gardner A.V."/>
            <person name="Bailey M.E."/>
            <person name="Deus L.M."/>
            <person name="Earl A.S."/>
            <person name="Gibby P.D."/>
            <person name="Hartmann K.A."/>
            <person name="Liu J.E."/>
            <person name="Manci A.M."/>
            <person name="Nielsen D.A."/>
            <person name="Solomon M.B."/>
            <person name="Breakwell D.P."/>
            <person name="Burnett S.H."/>
            <person name="Grose J.H."/>
        </authorList>
    </citation>
    <scope>NUCLEOTIDE SEQUENCE [LARGE SCALE GENOMIC DNA]</scope>
    <source>
        <strain evidence="1 2">S613</strain>
    </source>
</reference>
<evidence type="ECO:0000313" key="1">
    <source>
        <dbReference type="EMBL" id="KPU61964.1"/>
    </source>
</evidence>
<dbReference type="Proteomes" id="UP000050349">
    <property type="component" value="Unassembled WGS sequence"/>
</dbReference>
<organism evidence="1 2">
    <name type="scientific">Pseudomonas fluorescens</name>
    <dbReference type="NCBI Taxonomy" id="294"/>
    <lineage>
        <taxon>Bacteria</taxon>
        <taxon>Pseudomonadati</taxon>
        <taxon>Pseudomonadota</taxon>
        <taxon>Gammaproteobacteria</taxon>
        <taxon>Pseudomonadales</taxon>
        <taxon>Pseudomonadaceae</taxon>
        <taxon>Pseudomonas</taxon>
    </lineage>
</organism>
<dbReference type="AlphaFoldDB" id="A0A0P8X722"/>